<keyword evidence="2" id="KW-0472">Membrane</keyword>
<feature type="compositionally biased region" description="Polar residues" evidence="1">
    <location>
        <begin position="316"/>
        <end position="356"/>
    </location>
</feature>
<feature type="region of interest" description="Disordered" evidence="1">
    <location>
        <begin position="316"/>
        <end position="361"/>
    </location>
</feature>
<dbReference type="PANTHER" id="PTHR12839">
    <property type="entry name" value="NONSENSE-MEDIATED MRNA DECAY PROTEIN 2 UP-FRAMESHIFT SUPPRESSOR 2"/>
    <property type="match status" value="1"/>
</dbReference>
<organism evidence="3 4">
    <name type="scientific">Meloidogyne incognita</name>
    <name type="common">Southern root-knot nematode worm</name>
    <name type="synonym">Oxyuris incognita</name>
    <dbReference type="NCBI Taxonomy" id="6306"/>
    <lineage>
        <taxon>Eukaryota</taxon>
        <taxon>Metazoa</taxon>
        <taxon>Ecdysozoa</taxon>
        <taxon>Nematoda</taxon>
        <taxon>Chromadorea</taxon>
        <taxon>Rhabditida</taxon>
        <taxon>Tylenchina</taxon>
        <taxon>Tylenchomorpha</taxon>
        <taxon>Tylenchoidea</taxon>
        <taxon>Meloidogynidae</taxon>
        <taxon>Meloidogyninae</taxon>
        <taxon>Meloidogyne</taxon>
        <taxon>Meloidogyne incognita group</taxon>
    </lineage>
</organism>
<dbReference type="InterPro" id="IPR039762">
    <property type="entry name" value="Nmd2/UPF2"/>
</dbReference>
<dbReference type="WBParaSite" id="Minc3s00006g00407">
    <property type="protein sequence ID" value="Minc3s00006g00407"/>
    <property type="gene ID" value="Minc3s00006g00407"/>
</dbReference>
<dbReference type="Proteomes" id="UP000887563">
    <property type="component" value="Unplaced"/>
</dbReference>
<proteinExistence type="predicted"/>
<feature type="transmembrane region" description="Helical" evidence="2">
    <location>
        <begin position="394"/>
        <end position="416"/>
    </location>
</feature>
<keyword evidence="2" id="KW-1133">Transmembrane helix</keyword>
<accession>A0A914KGE9</accession>
<protein>
    <submittedName>
        <fullName evidence="4">Uncharacterized protein</fullName>
    </submittedName>
</protein>
<dbReference type="Gene3D" id="1.25.40.180">
    <property type="match status" value="1"/>
</dbReference>
<dbReference type="AlphaFoldDB" id="A0A914KGE9"/>
<sequence length="562" mass="64872">MTTDYENWIGEMEKLALARENNSKAIQESQPLDVEKLSALDDNVTVFLNKLKNISATTIEELLLNLEELNLTNHLDEIALIICTTKVEEAQFAAFINFVVKISSFYRQFGDCLLSEFKKQMPDTDLLYHEDPLACFEADLRFFSELALVGIFGDKGLKLICHVLALFVKTDEQEHLKSSILLPFCKAHFYHITGISPYSLQQYTKGLPASKEVASDTRQRDIIIKILGDYRKSLVEHTNKKYEEMIKLEMSIKTEGASSKQRFEQTNNKQQFERLLEYENKLSEVLGQAPLQFPQENASVDERGVDANVKEVNQGMNNNSIKRESASNVKTTTSQTENPQSNLPLENLQMESNTPPNRRAGRSFSDYWDQCRRSISTHYSRSKRSVSQVCTSSVFWSAATFIFSYVVACFVIFWIVSSVMDNLETTFNRRFDRFEENVKKIFNLQFRGINLTMEKLEFNLSKKFTKMERRMDRKFTNLGGKMYRKTTKMDTKIADLDTKLGNLEGRMNNMDTNIVNLNYVLWHITNVNITLWRHIDDVNSSLSSKIDAWYQQKQLAISPGHN</sequence>
<evidence type="ECO:0000313" key="4">
    <source>
        <dbReference type="WBParaSite" id="Minc3s00006g00407"/>
    </source>
</evidence>
<keyword evidence="3" id="KW-1185">Reference proteome</keyword>
<dbReference type="GO" id="GO:0005737">
    <property type="term" value="C:cytoplasm"/>
    <property type="evidence" value="ECO:0007669"/>
    <property type="project" value="TreeGrafter"/>
</dbReference>
<evidence type="ECO:0000256" key="2">
    <source>
        <dbReference type="SAM" id="Phobius"/>
    </source>
</evidence>
<evidence type="ECO:0000256" key="1">
    <source>
        <dbReference type="SAM" id="MobiDB-lite"/>
    </source>
</evidence>
<dbReference type="PANTHER" id="PTHR12839:SF7">
    <property type="entry name" value="REGULATOR OF NONSENSE TRANSCRIPTS 2"/>
    <property type="match status" value="1"/>
</dbReference>
<keyword evidence="2" id="KW-0812">Transmembrane</keyword>
<dbReference type="GO" id="GO:0035145">
    <property type="term" value="C:exon-exon junction complex"/>
    <property type="evidence" value="ECO:0007669"/>
    <property type="project" value="TreeGrafter"/>
</dbReference>
<name>A0A914KGE9_MELIC</name>
<dbReference type="GO" id="GO:0000184">
    <property type="term" value="P:nuclear-transcribed mRNA catabolic process, nonsense-mediated decay"/>
    <property type="evidence" value="ECO:0007669"/>
    <property type="project" value="InterPro"/>
</dbReference>
<reference evidence="4" key="1">
    <citation type="submission" date="2022-11" db="UniProtKB">
        <authorList>
            <consortium name="WormBaseParasite"/>
        </authorList>
    </citation>
    <scope>IDENTIFICATION</scope>
</reference>
<evidence type="ECO:0000313" key="3">
    <source>
        <dbReference type="Proteomes" id="UP000887563"/>
    </source>
</evidence>